<keyword evidence="7" id="KW-0573">Peptidoglycan synthesis</keyword>
<keyword evidence="8 12" id="KW-1133">Transmembrane helix</keyword>
<dbReference type="Proteomes" id="UP000249799">
    <property type="component" value="Chromosome"/>
</dbReference>
<proteinExistence type="predicted"/>
<evidence type="ECO:0000256" key="2">
    <source>
        <dbReference type="ARBA" id="ARBA00022519"/>
    </source>
</evidence>
<keyword evidence="1" id="KW-1003">Cell membrane</keyword>
<evidence type="ECO:0000256" key="6">
    <source>
        <dbReference type="ARBA" id="ARBA00022960"/>
    </source>
</evidence>
<feature type="transmembrane region" description="Helical" evidence="12">
    <location>
        <begin position="32"/>
        <end position="53"/>
    </location>
</feature>
<dbReference type="GO" id="GO:0071555">
    <property type="term" value="P:cell wall organization"/>
    <property type="evidence" value="ECO:0007669"/>
    <property type="project" value="UniProtKB-KW"/>
</dbReference>
<dbReference type="OrthoDB" id="9766909at2"/>
<sequence length="1024" mass="113137">MLRHAFERASDRLKVCKFRPRPQKQSIMSRRFVYFALIGLLLGALLVGLPYGLKHLAEQQLRAQLDQRGVDLQWEELAWQWPTTVELSDVKFSTQRATFQISGGIERVEVALSSSSMLGKSAEIGDVSLASGTLKIQKLAGDPALDSAQNDVAPDSPQTTVAAVENLWAKLWEGLGKTGNIEAKDLKIQLLDESHTLLEMQITEVVLSEDALRENTAGDPNFLPPSTAHRTLRAQGEVELKTAKYSAIFAQLTAPENPDSADFEFPPIPWSLDAYLAAADQSITLKLGAPSPEDALLSLNIPNIADLNLHHVTASTDRTLKLDLSAHQASARLGSVAKPALEVDVLQIRATRASPTASIAWSIIEPTLAVAPTRLTELQRNLTDLRDALKPEPTADDKPAAKSNKSGGWRMRLTHWLQRGDLSIVNGHFDLRLVEGGEVAREIALVQNFDGTLRDGRLQTKGVSAGGRVRLGAKFTPGSWLPHAVALELDNIRLDDLPGVQEGRTLPKRGVRGRIGGIIDANLRLWTHGELAPVRSATASVNLGGSLTWRDGNVDISGLADTPIDAINASTEFLLSWAANTSRVELSQARVQYGPIVGNLRGQWRDYPLDPVLDLALDIDEIGCQDAVRALPDALLGAYRDIEIEGKAAPRFSLHLPVYHPRKIRIQVEDFVDLCHVTALKARKSAWPDLTIAAHAAPKPAPAQKPARFNPSGLLAHFGAAPTPAPWPAPPFVRDETYELPEIPSTHQRNRFDDVHWLNRPFIKQVTEGVTEEVEVLVGPGTPDYKPLRDLPPYVGAAAYLSEEMEFYENHGIDLGLIQRALRIDFEKGRFVYGGSTITQQLVKNLFLSRDKKLARKFKEALISWRIEDTVPKWRVLELYINVIEYAQDIYGIGPAARYYFDKDAADLTPREAVFLAVLKPAPWYGDRFRRRRSTPTKHWWFDRMGEIMGRLVDKGYLTAEQAEAEKPYILEWDKDGRYIPAAAPAVAVEPAEPEAAPRNTAPQGMDLAPHITDSANPPGDERD</sequence>
<evidence type="ECO:0000256" key="8">
    <source>
        <dbReference type="ARBA" id="ARBA00022989"/>
    </source>
</evidence>
<dbReference type="InterPro" id="IPR001264">
    <property type="entry name" value="Glyco_trans_51"/>
</dbReference>
<keyword evidence="9 12" id="KW-0472">Membrane</keyword>
<keyword evidence="5 12" id="KW-0812">Transmembrane</keyword>
<keyword evidence="6" id="KW-0133">Cell shape</keyword>
<evidence type="ECO:0000256" key="5">
    <source>
        <dbReference type="ARBA" id="ARBA00022692"/>
    </source>
</evidence>
<evidence type="ECO:0000256" key="11">
    <source>
        <dbReference type="SAM" id="MobiDB-lite"/>
    </source>
</evidence>
<dbReference type="AlphaFoldDB" id="A0A2Z4FNQ2"/>
<evidence type="ECO:0000256" key="10">
    <source>
        <dbReference type="ARBA" id="ARBA00023316"/>
    </source>
</evidence>
<evidence type="ECO:0000256" key="9">
    <source>
        <dbReference type="ARBA" id="ARBA00023136"/>
    </source>
</evidence>
<dbReference type="SUPFAM" id="SSF53955">
    <property type="entry name" value="Lysozyme-like"/>
    <property type="match status" value="1"/>
</dbReference>
<dbReference type="KEGG" id="bsed:DN745_15370"/>
<evidence type="ECO:0000256" key="4">
    <source>
        <dbReference type="ARBA" id="ARBA00022679"/>
    </source>
</evidence>
<dbReference type="EMBL" id="CP030032">
    <property type="protein sequence ID" value="AWV90627.1"/>
    <property type="molecule type" value="Genomic_DNA"/>
</dbReference>
<feature type="domain" description="Glycosyl transferase family 51" evidence="13">
    <location>
        <begin position="784"/>
        <end position="931"/>
    </location>
</feature>
<organism evidence="14 15">
    <name type="scientific">Bradymonas sediminis</name>
    <dbReference type="NCBI Taxonomy" id="1548548"/>
    <lineage>
        <taxon>Bacteria</taxon>
        <taxon>Deltaproteobacteria</taxon>
        <taxon>Bradymonadales</taxon>
        <taxon>Bradymonadaceae</taxon>
        <taxon>Bradymonas</taxon>
    </lineage>
</organism>
<dbReference type="InterPro" id="IPR011812">
    <property type="entry name" value="Pep_trsgly"/>
</dbReference>
<evidence type="ECO:0000256" key="12">
    <source>
        <dbReference type="SAM" id="Phobius"/>
    </source>
</evidence>
<reference evidence="14 15" key="1">
    <citation type="submission" date="2018-06" db="EMBL/GenBank/DDBJ databases">
        <title>Lujinxingia sediminis gen. nov. sp. nov., a new facultative anaerobic member of the class Deltaproteobacteria, and proposal of Lujinxingaceae fam. nov.</title>
        <authorList>
            <person name="Guo L.-Y."/>
            <person name="Li C.-M."/>
            <person name="Wang S."/>
            <person name="Du Z.-J."/>
        </authorList>
    </citation>
    <scope>NUCLEOTIDE SEQUENCE [LARGE SCALE GENOMIC DNA]</scope>
    <source>
        <strain evidence="14 15">FA350</strain>
    </source>
</reference>
<dbReference type="GO" id="GO:0009252">
    <property type="term" value="P:peptidoglycan biosynthetic process"/>
    <property type="evidence" value="ECO:0007669"/>
    <property type="project" value="UniProtKB-KW"/>
</dbReference>
<keyword evidence="4" id="KW-0808">Transferase</keyword>
<evidence type="ECO:0000313" key="15">
    <source>
        <dbReference type="Proteomes" id="UP000249799"/>
    </source>
</evidence>
<dbReference type="GO" id="GO:0008360">
    <property type="term" value="P:regulation of cell shape"/>
    <property type="evidence" value="ECO:0007669"/>
    <property type="project" value="UniProtKB-KW"/>
</dbReference>
<name>A0A2Z4FNQ2_9DELT</name>
<dbReference type="GO" id="GO:0016020">
    <property type="term" value="C:membrane"/>
    <property type="evidence" value="ECO:0007669"/>
    <property type="project" value="InterPro"/>
</dbReference>
<accession>A0A2Z4FNQ2</accession>
<dbReference type="PANTHER" id="PTHR30400:SF0">
    <property type="entry name" value="BIOSYNTHETIC PEPTIDOGLYCAN TRANSGLYCOSYLASE"/>
    <property type="match status" value="1"/>
</dbReference>
<evidence type="ECO:0000256" key="1">
    <source>
        <dbReference type="ARBA" id="ARBA00022475"/>
    </source>
</evidence>
<keyword evidence="2" id="KW-0997">Cell inner membrane</keyword>
<evidence type="ECO:0000256" key="3">
    <source>
        <dbReference type="ARBA" id="ARBA00022676"/>
    </source>
</evidence>
<evidence type="ECO:0000259" key="13">
    <source>
        <dbReference type="Pfam" id="PF00912"/>
    </source>
</evidence>
<gene>
    <name evidence="14" type="ORF">DN745_15370</name>
</gene>
<dbReference type="GO" id="GO:0009274">
    <property type="term" value="C:peptidoglycan-based cell wall"/>
    <property type="evidence" value="ECO:0007669"/>
    <property type="project" value="InterPro"/>
</dbReference>
<feature type="compositionally biased region" description="Low complexity" evidence="11">
    <location>
        <begin position="987"/>
        <end position="998"/>
    </location>
</feature>
<evidence type="ECO:0000256" key="7">
    <source>
        <dbReference type="ARBA" id="ARBA00022984"/>
    </source>
</evidence>
<dbReference type="InterPro" id="IPR036950">
    <property type="entry name" value="PBP_transglycosylase"/>
</dbReference>
<dbReference type="InterPro" id="IPR023346">
    <property type="entry name" value="Lysozyme-like_dom_sf"/>
</dbReference>
<dbReference type="PANTHER" id="PTHR30400">
    <property type="entry name" value="MONOFUNCTIONAL BIOSYNTHETIC PEPTIDOGLYCAN TRANSGLYCOSYLASE"/>
    <property type="match status" value="1"/>
</dbReference>
<dbReference type="Gene3D" id="1.10.3810.10">
    <property type="entry name" value="Biosynthetic peptidoglycan transglycosylase-like"/>
    <property type="match status" value="1"/>
</dbReference>
<keyword evidence="10" id="KW-0961">Cell wall biogenesis/degradation</keyword>
<dbReference type="Pfam" id="PF00912">
    <property type="entry name" value="Transgly"/>
    <property type="match status" value="1"/>
</dbReference>
<keyword evidence="3" id="KW-0328">Glycosyltransferase</keyword>
<dbReference type="GO" id="GO:0016763">
    <property type="term" value="F:pentosyltransferase activity"/>
    <property type="evidence" value="ECO:0007669"/>
    <property type="project" value="InterPro"/>
</dbReference>
<feature type="region of interest" description="Disordered" evidence="11">
    <location>
        <begin position="987"/>
        <end position="1024"/>
    </location>
</feature>
<evidence type="ECO:0000313" key="14">
    <source>
        <dbReference type="EMBL" id="AWV90627.1"/>
    </source>
</evidence>
<keyword evidence="15" id="KW-1185">Reference proteome</keyword>
<protein>
    <recommendedName>
        <fullName evidence="13">Glycosyl transferase family 51 domain-containing protein</fullName>
    </recommendedName>
</protein>